<dbReference type="PANTHER" id="PTHR30163:SF8">
    <property type="entry name" value="LYTIC MUREIN TRANSGLYCOSYLASE"/>
    <property type="match status" value="1"/>
</dbReference>
<gene>
    <name evidence="3" type="ORF">ACFS27_01290</name>
</gene>
<keyword evidence="3" id="KW-0328">Glycosyltransferase</keyword>
<dbReference type="RefSeq" id="WP_377179550.1">
    <property type="nucleotide sequence ID" value="NZ_JBHUOG010000001.1"/>
</dbReference>
<reference evidence="4" key="1">
    <citation type="journal article" date="2019" name="Int. J. Syst. Evol. Microbiol.">
        <title>The Global Catalogue of Microorganisms (GCM) 10K type strain sequencing project: providing services to taxonomists for standard genome sequencing and annotation.</title>
        <authorList>
            <consortium name="The Broad Institute Genomics Platform"/>
            <consortium name="The Broad Institute Genome Sequencing Center for Infectious Disease"/>
            <person name="Wu L."/>
            <person name="Ma J."/>
        </authorList>
    </citation>
    <scope>NUCLEOTIDE SEQUENCE [LARGE SCALE GENOMIC DNA]</scope>
    <source>
        <strain evidence="4">CCM 7044</strain>
    </source>
</reference>
<dbReference type="SUPFAM" id="SSF53955">
    <property type="entry name" value="Lysozyme-like"/>
    <property type="match status" value="1"/>
</dbReference>
<comment type="caution">
    <text evidence="3">The sequence shown here is derived from an EMBL/GenBank/DDBJ whole genome shotgun (WGS) entry which is preliminary data.</text>
</comment>
<dbReference type="GO" id="GO:0016757">
    <property type="term" value="F:glycosyltransferase activity"/>
    <property type="evidence" value="ECO:0007669"/>
    <property type="project" value="UniProtKB-KW"/>
</dbReference>
<protein>
    <submittedName>
        <fullName evidence="3">Lytic murein transglycosylase</fullName>
        <ecNumber evidence="3">2.4.-.-</ecNumber>
    </submittedName>
</protein>
<keyword evidence="4" id="KW-1185">Reference proteome</keyword>
<feature type="domain" description="Transglycosylase SLT" evidence="2">
    <location>
        <begin position="169"/>
        <end position="213"/>
    </location>
</feature>
<keyword evidence="3" id="KW-0808">Transferase</keyword>
<evidence type="ECO:0000259" key="2">
    <source>
        <dbReference type="Pfam" id="PF13406"/>
    </source>
</evidence>
<sequence length="248" mass="25740">MRTPRTGIVTVAAALLLAGCSMGSAPSQGPIQDPPVLDFPPAPLQLVPESAAEPDADADPVPLAELARSDWLRDVSERTEIPERALAAYAGASLWLAQTRPECGVGWNTLAGIGAVETIHGSYGGASAATDGTVRPSIIGIALDGSEGVKEILDTDEGELDGDEEYDRAVGPMQFIPTTWADYAEDGNLDGEADPNQIDDAALTAALYLCDSGGDVTTDDGWSTALGTYNESVSYAHKVAELAESYGS</sequence>
<dbReference type="InterPro" id="IPR031304">
    <property type="entry name" value="SLT_2"/>
</dbReference>
<dbReference type="Gene3D" id="1.10.530.10">
    <property type="match status" value="1"/>
</dbReference>
<evidence type="ECO:0000256" key="1">
    <source>
        <dbReference type="SAM" id="SignalP"/>
    </source>
</evidence>
<organism evidence="3 4">
    <name type="scientific">Promicromonospora vindobonensis</name>
    <dbReference type="NCBI Taxonomy" id="195748"/>
    <lineage>
        <taxon>Bacteria</taxon>
        <taxon>Bacillati</taxon>
        <taxon>Actinomycetota</taxon>
        <taxon>Actinomycetes</taxon>
        <taxon>Micrococcales</taxon>
        <taxon>Promicromonosporaceae</taxon>
        <taxon>Promicromonospora</taxon>
    </lineage>
</organism>
<proteinExistence type="predicted"/>
<feature type="signal peptide" evidence="1">
    <location>
        <begin position="1"/>
        <end position="27"/>
    </location>
</feature>
<dbReference type="PANTHER" id="PTHR30163">
    <property type="entry name" value="MEMBRANE-BOUND LYTIC MUREIN TRANSGLYCOSYLASE B"/>
    <property type="match status" value="1"/>
</dbReference>
<dbReference type="Proteomes" id="UP001597479">
    <property type="component" value="Unassembled WGS sequence"/>
</dbReference>
<dbReference type="CDD" id="cd13399">
    <property type="entry name" value="Slt35-like"/>
    <property type="match status" value="1"/>
</dbReference>
<dbReference type="InterPro" id="IPR043426">
    <property type="entry name" value="MltB-like"/>
</dbReference>
<keyword evidence="1" id="KW-0732">Signal</keyword>
<evidence type="ECO:0000313" key="4">
    <source>
        <dbReference type="Proteomes" id="UP001597479"/>
    </source>
</evidence>
<accession>A0ABW5VKI1</accession>
<dbReference type="InterPro" id="IPR023346">
    <property type="entry name" value="Lysozyme-like_dom_sf"/>
</dbReference>
<dbReference type="Pfam" id="PF13406">
    <property type="entry name" value="SLT_2"/>
    <property type="match status" value="1"/>
</dbReference>
<dbReference type="EMBL" id="JBHUOG010000001">
    <property type="protein sequence ID" value="MFD2792174.1"/>
    <property type="molecule type" value="Genomic_DNA"/>
</dbReference>
<dbReference type="PROSITE" id="PS51257">
    <property type="entry name" value="PROKAR_LIPOPROTEIN"/>
    <property type="match status" value="1"/>
</dbReference>
<dbReference type="EC" id="2.4.-.-" evidence="3"/>
<feature type="chain" id="PRO_5045458853" evidence="1">
    <location>
        <begin position="28"/>
        <end position="248"/>
    </location>
</feature>
<name>A0ABW5VKI1_9MICO</name>
<evidence type="ECO:0000313" key="3">
    <source>
        <dbReference type="EMBL" id="MFD2792174.1"/>
    </source>
</evidence>